<sequence length="79" mass="8460">MDDKFESFIVAATALMRRAAALPIVAANPQASQRIAAAITDVSRMRQININDPKLFVEVVDGKLAEVQHAVALAQAGSR</sequence>
<comment type="caution">
    <text evidence="1">The sequence shown here is derived from an EMBL/GenBank/DDBJ whole genome shotgun (WGS) entry which is preliminary data.</text>
</comment>
<dbReference type="AlphaFoldDB" id="A0AAW5S9B8"/>
<evidence type="ECO:0000313" key="1">
    <source>
        <dbReference type="EMBL" id="MCV6992155.1"/>
    </source>
</evidence>
<dbReference type="EMBL" id="JACKTG010000083">
    <property type="protein sequence ID" value="MCV6992155.1"/>
    <property type="molecule type" value="Genomic_DNA"/>
</dbReference>
<reference evidence="1" key="1">
    <citation type="submission" date="2020-07" db="EMBL/GenBank/DDBJ databases">
        <authorList>
            <person name="Pettersson B.M.F."/>
            <person name="Behra P.R.K."/>
            <person name="Ramesh M."/>
            <person name="Das S."/>
            <person name="Dasgupta S."/>
            <person name="Kirsebom L.A."/>
        </authorList>
    </citation>
    <scope>NUCLEOTIDE SEQUENCE</scope>
    <source>
        <strain evidence="1">DSM 45439</strain>
    </source>
</reference>
<organism evidence="1 2">
    <name type="scientific">Mycobacterium bouchedurhonense</name>
    <dbReference type="NCBI Taxonomy" id="701041"/>
    <lineage>
        <taxon>Bacteria</taxon>
        <taxon>Bacillati</taxon>
        <taxon>Actinomycetota</taxon>
        <taxon>Actinomycetes</taxon>
        <taxon>Mycobacteriales</taxon>
        <taxon>Mycobacteriaceae</taxon>
        <taxon>Mycobacterium</taxon>
        <taxon>Mycobacterium avium complex (MAC)</taxon>
    </lineage>
</organism>
<accession>A0AAW5S9B8</accession>
<evidence type="ECO:0000313" key="2">
    <source>
        <dbReference type="Proteomes" id="UP001207588"/>
    </source>
</evidence>
<dbReference type="Proteomes" id="UP001207588">
    <property type="component" value="Unassembled WGS sequence"/>
</dbReference>
<protein>
    <submittedName>
        <fullName evidence="1">Uncharacterized protein</fullName>
    </submittedName>
</protein>
<gene>
    <name evidence="1" type="ORF">H7I91_23270</name>
</gene>
<reference evidence="1" key="2">
    <citation type="journal article" date="2022" name="BMC Genomics">
        <title>Comparative genome analysis of mycobacteria focusing on tRNA and non-coding RNA.</title>
        <authorList>
            <person name="Behra P.R.K."/>
            <person name="Pettersson B.M.F."/>
            <person name="Ramesh M."/>
            <person name="Das S."/>
            <person name="Dasgupta S."/>
            <person name="Kirsebom L.A."/>
        </authorList>
    </citation>
    <scope>NUCLEOTIDE SEQUENCE</scope>
    <source>
        <strain evidence="1">DSM 45439</strain>
    </source>
</reference>
<name>A0AAW5S9B8_MYCBC</name>
<dbReference type="RefSeq" id="WP_142277700.1">
    <property type="nucleotide sequence ID" value="NZ_JACKTG010000083.1"/>
</dbReference>
<proteinExistence type="predicted"/>